<dbReference type="RefSeq" id="WP_012879471.1">
    <property type="nucleotide sequence ID" value="NC_013530.1"/>
</dbReference>
<evidence type="ECO:0000256" key="1">
    <source>
        <dbReference type="SAM" id="Phobius"/>
    </source>
</evidence>
<sequence>MARRRAEGTSFTFDLEPDDGEELFTELPVEPSRFARVAGAARARVRAWPRRRVVAVGTAVAVVVAGGLGAAALTMQAQHRSWVQVAQTAPGAVVDLGHAPVEAWRVELEFPTPVGLVGETLVVRGRMWGSSGGVGPLHGVDLAAGRLLWTTPAPEYAECSVGGASLWIAATQRVERGDVVVCLASDRRSVTVVDAAGQVLASRDLAGGYWDDPAQASAVDPLDPYASYGEHRVLVTRDGGLLRIDRIGAPLPPPSFSVPDGEDLTGGIPTMTLLTPLVTRDLRVRLEDAVTGETRWETIVDSVDLPAGAEVANGSPCMGWEANGGPAVAADQSWSDDVGPHTLATTMCGLDVTIDLATGEILEQQDVFEPDYQPWRASSTPLVDGGWGEIGFDADRDGQVQDVTTRIMRPDGSVVGVVPGVVFPPLATDGPASALLVAVSGTGTGVAAYEADDASLRWRDGSLASPRVLARTTQAVVVSDGAIVMALDRETGARLWKHALYGDTIVQPDGGYGIVDALTDGRYVSVVTPATQGSYTDPMTGDKTTTTLDLATGKVVWASTSDDPAPYPIAGRLYRFDHDGVVAFD</sequence>
<evidence type="ECO:0000313" key="2">
    <source>
        <dbReference type="EMBL" id="ACZ31729.1"/>
    </source>
</evidence>
<gene>
    <name evidence="2" type="ordered locus">Xcel_2715</name>
</gene>
<evidence type="ECO:0000313" key="3">
    <source>
        <dbReference type="Proteomes" id="UP000002255"/>
    </source>
</evidence>
<dbReference type="SUPFAM" id="SSF50998">
    <property type="entry name" value="Quinoprotein alcohol dehydrogenase-like"/>
    <property type="match status" value="2"/>
</dbReference>
<accession>D1BXT8</accession>
<keyword evidence="1" id="KW-1133">Transmembrane helix</keyword>
<organism evidence="2 3">
    <name type="scientific">Xylanimonas cellulosilytica (strain DSM 15894 / JCM 12276 / CECT 5975 / KCTC 9989 / LMG 20990 / NBRC 107835 / XIL07)</name>
    <dbReference type="NCBI Taxonomy" id="446471"/>
    <lineage>
        <taxon>Bacteria</taxon>
        <taxon>Bacillati</taxon>
        <taxon>Actinomycetota</taxon>
        <taxon>Actinomycetes</taxon>
        <taxon>Micrococcales</taxon>
        <taxon>Promicromonosporaceae</taxon>
        <taxon>Xylanimonas</taxon>
    </lineage>
</organism>
<proteinExistence type="predicted"/>
<feature type="transmembrane region" description="Helical" evidence="1">
    <location>
        <begin position="53"/>
        <end position="75"/>
    </location>
</feature>
<reference evidence="2 3" key="2">
    <citation type="journal article" date="2010" name="Stand. Genomic Sci.">
        <title>Complete genome sequence of Xylanimonas cellulosilytica type strain (XIL07).</title>
        <authorList>
            <person name="Foster B."/>
            <person name="Pukall R."/>
            <person name="Abt B."/>
            <person name="Nolan M."/>
            <person name="Glavina Del Rio T."/>
            <person name="Chen F."/>
            <person name="Lucas S."/>
            <person name="Tice H."/>
            <person name="Pitluck S."/>
            <person name="Cheng J.-F."/>
            <person name="Chertkov O."/>
            <person name="Brettin T."/>
            <person name="Han C."/>
            <person name="Detter J.C."/>
            <person name="Bruce D."/>
            <person name="Goodwin L."/>
            <person name="Ivanova N."/>
            <person name="Mavromatis K."/>
            <person name="Pati A."/>
            <person name="Mikhailova N."/>
            <person name="Chen A."/>
            <person name="Palaniappan K."/>
            <person name="Land M."/>
            <person name="Hauser L."/>
            <person name="Chang Y.-J."/>
            <person name="Jeffries C.D."/>
            <person name="Chain P."/>
            <person name="Rohde M."/>
            <person name="Goeker M."/>
            <person name="Bristow J."/>
            <person name="Eisen J.A."/>
            <person name="Markowitz V."/>
            <person name="Hugenholtz P."/>
            <person name="Kyrpides N.C."/>
            <person name="Klenk H.-P."/>
            <person name="Lapidus A."/>
        </authorList>
    </citation>
    <scope>NUCLEOTIDE SEQUENCE [LARGE SCALE GENOMIC DNA]</scope>
    <source>
        <strain evidence="3">DSM 15894 / CECT 5975 / LMG 20990 / XIL07</strain>
    </source>
</reference>
<dbReference type="KEGG" id="xce:Xcel_2715"/>
<keyword evidence="3" id="KW-1185">Reference proteome</keyword>
<reference evidence="3" key="1">
    <citation type="submission" date="2009-11" db="EMBL/GenBank/DDBJ databases">
        <title>The complete chromosome of Xylanimonas cellulosilytica DSM 15894.</title>
        <authorList>
            <consortium name="US DOE Joint Genome Institute (JGI-PGF)"/>
            <person name="Lucas S."/>
            <person name="Copeland A."/>
            <person name="Lapidus A."/>
            <person name="Glavina del Rio T."/>
            <person name="Dalin E."/>
            <person name="Tice H."/>
            <person name="Bruce D."/>
            <person name="Goodwin L."/>
            <person name="Pitluck S."/>
            <person name="Kyrpides N."/>
            <person name="Mavromatis K."/>
            <person name="Ivanova N."/>
            <person name="Mikhailova N."/>
            <person name="Foster B."/>
            <person name="Clum A."/>
            <person name="Brettin T."/>
            <person name="Detter J.C."/>
            <person name="Han C."/>
            <person name="Larimer F."/>
            <person name="Land M."/>
            <person name="Hauser L."/>
            <person name="Markowitz V."/>
            <person name="Cheng J.F."/>
            <person name="Hugenholtz P."/>
            <person name="Woyke T."/>
            <person name="Wu D."/>
            <person name="Gehrich-Schroeter G."/>
            <person name="Schneider S."/>
            <person name="Pukall S.R."/>
            <person name="Klenk H.P."/>
            <person name="Eisen J.A."/>
        </authorList>
    </citation>
    <scope>NUCLEOTIDE SEQUENCE [LARGE SCALE GENOMIC DNA]</scope>
    <source>
        <strain evidence="3">DSM 15894 / CECT 5975 / LMG 20990 / XIL07</strain>
    </source>
</reference>
<dbReference type="Gene3D" id="2.130.10.10">
    <property type="entry name" value="YVTN repeat-like/Quinoprotein amine dehydrogenase"/>
    <property type="match status" value="2"/>
</dbReference>
<dbReference type="InterPro" id="IPR011047">
    <property type="entry name" value="Quinoprotein_ADH-like_sf"/>
</dbReference>
<dbReference type="STRING" id="446471.Xcel_2715"/>
<protein>
    <submittedName>
        <fullName evidence="2">Uncharacterized protein</fullName>
    </submittedName>
</protein>
<dbReference type="AlphaFoldDB" id="D1BXT8"/>
<keyword evidence="1" id="KW-0812">Transmembrane</keyword>
<dbReference type="Proteomes" id="UP000002255">
    <property type="component" value="Chromosome"/>
</dbReference>
<dbReference type="EMBL" id="CP001821">
    <property type="protein sequence ID" value="ACZ31729.1"/>
    <property type="molecule type" value="Genomic_DNA"/>
</dbReference>
<dbReference type="OrthoDB" id="5149466at2"/>
<keyword evidence="1" id="KW-0472">Membrane</keyword>
<name>D1BXT8_XYLCX</name>
<dbReference type="HOGENOM" id="CLU_488993_0_0_11"/>
<dbReference type="InterPro" id="IPR015943">
    <property type="entry name" value="WD40/YVTN_repeat-like_dom_sf"/>
</dbReference>
<dbReference type="eggNOG" id="COG1520">
    <property type="taxonomic scope" value="Bacteria"/>
</dbReference>